<dbReference type="InterPro" id="IPR052354">
    <property type="entry name" value="Cell_Wall_Dynamics_Protein"/>
</dbReference>
<dbReference type="InterPro" id="IPR003646">
    <property type="entry name" value="SH3-like_bac-type"/>
</dbReference>
<feature type="domain" description="SH3b" evidence="1">
    <location>
        <begin position="87"/>
        <end position="149"/>
    </location>
</feature>
<dbReference type="PANTHER" id="PTHR34408:SF1">
    <property type="entry name" value="GLYCOSYL HYDROLASE FAMILY 19 DOMAIN-CONTAINING PROTEIN HI_1415"/>
    <property type="match status" value="1"/>
</dbReference>
<dbReference type="PANTHER" id="PTHR34408">
    <property type="entry name" value="FAMILY PROTEIN, PUTATIVE-RELATED"/>
    <property type="match status" value="1"/>
</dbReference>
<evidence type="ECO:0000259" key="1">
    <source>
        <dbReference type="PROSITE" id="PS51781"/>
    </source>
</evidence>
<dbReference type="Gene3D" id="2.30.30.40">
    <property type="entry name" value="SH3 Domains"/>
    <property type="match status" value="2"/>
</dbReference>
<dbReference type="InterPro" id="IPR024408">
    <property type="entry name" value="Muramidase"/>
</dbReference>
<dbReference type="EMBL" id="PGTM01000017">
    <property type="protein sequence ID" value="PJF37052.1"/>
    <property type="molecule type" value="Genomic_DNA"/>
</dbReference>
<name>A0A2M8PHN4_9CHLR</name>
<dbReference type="Proteomes" id="UP000229681">
    <property type="component" value="Unassembled WGS sequence"/>
</dbReference>
<sequence length="404" mass="45221">MALYAIVNAERLNLREQPNTASRILRQLERDEALEVLRDAGFDWLEVQVLGSSLRGFVSKLYVRLSDRRPSSDEAPSEEMPVGIGAGSTVEVTARALNVRSAPSTSAPILATVQLGTRFQVLGKQGDWLRVRHQDGEAFIAAAFVKPASSSFTLEGFLIEEPELLEVRMQPEKLIPLQPEDTTEAAVARTWNLYGGLLGRLSDLLSIPVDVIIGVLVAESGGAAFGADGRMIIRFENHIFWRYWGRSNAALFDQHFAFDRTSPLRAWRNHQWRPDANSDWISFHGNQSLEWQVFTFARNLDETAAMLSISMGAPQIMGFNFKRLGYESVQQMFERFSNSAHAQIIAIFDFVKGATATSPAIQALQRRDYITFASIYNGSGNETVYADRIRRFAAIFNRLIALAR</sequence>
<reference evidence="2 3" key="1">
    <citation type="submission" date="2017-11" db="EMBL/GenBank/DDBJ databases">
        <title>Evolution of Phototrophy in the Chloroflexi Phylum Driven by Horizontal Gene Transfer.</title>
        <authorList>
            <person name="Ward L.M."/>
            <person name="Hemp J."/>
            <person name="Shih P.M."/>
            <person name="Mcglynn S.E."/>
            <person name="Fischer W."/>
        </authorList>
    </citation>
    <scope>NUCLEOTIDE SEQUENCE [LARGE SCALE GENOMIC DNA]</scope>
    <source>
        <strain evidence="2">JP3_13</strain>
    </source>
</reference>
<evidence type="ECO:0000313" key="3">
    <source>
        <dbReference type="Proteomes" id="UP000229681"/>
    </source>
</evidence>
<proteinExistence type="predicted"/>
<dbReference type="AlphaFoldDB" id="A0A2M8PHN4"/>
<dbReference type="PROSITE" id="PS51781">
    <property type="entry name" value="SH3B"/>
    <property type="match status" value="1"/>
</dbReference>
<dbReference type="SMART" id="SM00287">
    <property type="entry name" value="SH3b"/>
    <property type="match status" value="2"/>
</dbReference>
<gene>
    <name evidence="2" type="ORF">CUN49_02360</name>
</gene>
<evidence type="ECO:0000313" key="2">
    <source>
        <dbReference type="EMBL" id="PJF37052.1"/>
    </source>
</evidence>
<dbReference type="Pfam" id="PF08239">
    <property type="entry name" value="SH3_3"/>
    <property type="match status" value="2"/>
</dbReference>
<comment type="caution">
    <text evidence="2">The sequence shown here is derived from an EMBL/GenBank/DDBJ whole genome shotgun (WGS) entry which is preliminary data.</text>
</comment>
<organism evidence="2 3">
    <name type="scientific">Candidatus Thermofonsia Clade 1 bacterium</name>
    <dbReference type="NCBI Taxonomy" id="2364210"/>
    <lineage>
        <taxon>Bacteria</taxon>
        <taxon>Bacillati</taxon>
        <taxon>Chloroflexota</taxon>
        <taxon>Candidatus Thermofontia</taxon>
        <taxon>Candidatus Thermofonsia Clade 1</taxon>
    </lineage>
</organism>
<dbReference type="Pfam" id="PF11860">
    <property type="entry name" value="Muramidase"/>
    <property type="match status" value="1"/>
</dbReference>
<protein>
    <recommendedName>
        <fullName evidence="1">SH3b domain-containing protein</fullName>
    </recommendedName>
</protein>
<accession>A0A2M8PHN4</accession>